<evidence type="ECO:0000313" key="6">
    <source>
        <dbReference type="EMBL" id="KAK0704517.1"/>
    </source>
</evidence>
<keyword evidence="4" id="KW-1133">Transmembrane helix</keyword>
<dbReference type="InterPro" id="IPR030048">
    <property type="entry name" value="SurE"/>
</dbReference>
<dbReference type="GO" id="GO:0046872">
    <property type="term" value="F:metal ion binding"/>
    <property type="evidence" value="ECO:0007669"/>
    <property type="project" value="UniProtKB-KW"/>
</dbReference>
<sequence>MEFPTSKGRCSQNLKAARNPSSRKAQLLIAAVVISSLIIYSLDAIMHLPRLLVLLSPLSAHAVRIIQSNDDGWAELYVRSFHDALVASGHDVVLSAPAENRSGSSSLDVEPRPRTAACQYASCPAASGQPLGRNATSPRLHWVNSFPVTAMRYGIDTLAPPFWGGAGPDLAVSGPNVGSNLFLQVPFSGTVGTAVYAVAAAGIPAIAFSGASDGTLPWDTVPVPARSAVYAELAARLTNAVIAGGKPYLPPNVWLNVNFPEITPQCGSAGKFKWVLSRINPGLFSPADVLHCGGSRLPTETDVMKAGGCYVSVSVGDATDKSTAPAARQADVLKRLGSLLSCLP</sequence>
<dbReference type="GO" id="GO:0008252">
    <property type="term" value="F:nucleotidase activity"/>
    <property type="evidence" value="ECO:0007669"/>
    <property type="project" value="InterPro"/>
</dbReference>
<gene>
    <name evidence="6" type="ORF">B0H67DRAFT_591575</name>
</gene>
<accession>A0AA39ZVW0</accession>
<feature type="transmembrane region" description="Helical" evidence="4">
    <location>
        <begin position="27"/>
        <end position="48"/>
    </location>
</feature>
<dbReference type="InterPro" id="IPR036523">
    <property type="entry name" value="SurE-like_sf"/>
</dbReference>
<feature type="domain" description="Survival protein SurE-like phosphatase/nucleotidase" evidence="5">
    <location>
        <begin position="65"/>
        <end position="264"/>
    </location>
</feature>
<name>A0AA39ZVW0_9PEZI</name>
<evidence type="ECO:0000256" key="4">
    <source>
        <dbReference type="SAM" id="Phobius"/>
    </source>
</evidence>
<keyword evidence="4" id="KW-0472">Membrane</keyword>
<dbReference type="SUPFAM" id="SSF64167">
    <property type="entry name" value="SurE-like"/>
    <property type="match status" value="1"/>
</dbReference>
<comment type="similarity">
    <text evidence="1">Belongs to the SurE nucleotidase family.</text>
</comment>
<protein>
    <submittedName>
        <fullName evidence="6">Survival protein sure-likephosphatase/nucleotidase-like protein</fullName>
    </submittedName>
</protein>
<keyword evidence="2" id="KW-0479">Metal-binding</keyword>
<reference evidence="6" key="1">
    <citation type="submission" date="2023-06" db="EMBL/GenBank/DDBJ databases">
        <title>Genome-scale phylogeny and comparative genomics of the fungal order Sordariales.</title>
        <authorList>
            <consortium name="Lawrence Berkeley National Laboratory"/>
            <person name="Hensen N."/>
            <person name="Bonometti L."/>
            <person name="Westerberg I."/>
            <person name="Brannstrom I.O."/>
            <person name="Guillou S."/>
            <person name="Cros-Aarteil S."/>
            <person name="Calhoun S."/>
            <person name="Haridas S."/>
            <person name="Kuo A."/>
            <person name="Mondo S."/>
            <person name="Pangilinan J."/>
            <person name="Riley R."/>
            <person name="Labutti K."/>
            <person name="Andreopoulos B."/>
            <person name="Lipzen A."/>
            <person name="Chen C."/>
            <person name="Yanf M."/>
            <person name="Daum C."/>
            <person name="Ng V."/>
            <person name="Clum A."/>
            <person name="Steindorff A."/>
            <person name="Ohm R."/>
            <person name="Martin F."/>
            <person name="Silar P."/>
            <person name="Natvig D."/>
            <person name="Lalanne C."/>
            <person name="Gautier V."/>
            <person name="Ament-Velasquez S.L."/>
            <person name="Kruys A."/>
            <person name="Hutchinson M.I."/>
            <person name="Powell A.J."/>
            <person name="Barry K."/>
            <person name="Miller A.N."/>
            <person name="Grigoriev I.V."/>
            <person name="Debuchy R."/>
            <person name="Gladieux P."/>
            <person name="Thoren M.H."/>
            <person name="Johannesson H."/>
        </authorList>
    </citation>
    <scope>NUCLEOTIDE SEQUENCE</scope>
    <source>
        <strain evidence="6">SMH4607-1</strain>
    </source>
</reference>
<keyword evidence="3" id="KW-0378">Hydrolase</keyword>
<dbReference type="PANTHER" id="PTHR30457:SF0">
    <property type="entry name" value="PHOSPHATASE, PUTATIVE (AFU_ORTHOLOGUE AFUA_4G01070)-RELATED"/>
    <property type="match status" value="1"/>
</dbReference>
<keyword evidence="4" id="KW-0812">Transmembrane</keyword>
<dbReference type="Pfam" id="PF01975">
    <property type="entry name" value="SurE"/>
    <property type="match status" value="1"/>
</dbReference>
<dbReference type="Proteomes" id="UP001172102">
    <property type="component" value="Unassembled WGS sequence"/>
</dbReference>
<dbReference type="PANTHER" id="PTHR30457">
    <property type="entry name" value="5'-NUCLEOTIDASE SURE"/>
    <property type="match status" value="1"/>
</dbReference>
<evidence type="ECO:0000256" key="2">
    <source>
        <dbReference type="ARBA" id="ARBA00022723"/>
    </source>
</evidence>
<comment type="caution">
    <text evidence="6">The sequence shown here is derived from an EMBL/GenBank/DDBJ whole genome shotgun (WGS) entry which is preliminary data.</text>
</comment>
<evidence type="ECO:0000256" key="1">
    <source>
        <dbReference type="ARBA" id="ARBA00011062"/>
    </source>
</evidence>
<dbReference type="EMBL" id="JAUKUA010000007">
    <property type="protein sequence ID" value="KAK0704517.1"/>
    <property type="molecule type" value="Genomic_DNA"/>
</dbReference>
<evidence type="ECO:0000259" key="5">
    <source>
        <dbReference type="Pfam" id="PF01975"/>
    </source>
</evidence>
<dbReference type="Gene3D" id="3.40.1210.10">
    <property type="entry name" value="Survival protein SurE-like phosphatase/nucleotidase"/>
    <property type="match status" value="1"/>
</dbReference>
<evidence type="ECO:0000256" key="3">
    <source>
        <dbReference type="ARBA" id="ARBA00022801"/>
    </source>
</evidence>
<dbReference type="InterPro" id="IPR002828">
    <property type="entry name" value="SurE-like_Pase/nucleotidase"/>
</dbReference>
<keyword evidence="7" id="KW-1185">Reference proteome</keyword>
<organism evidence="6 7">
    <name type="scientific">Lasiosphaeris hirsuta</name>
    <dbReference type="NCBI Taxonomy" id="260670"/>
    <lineage>
        <taxon>Eukaryota</taxon>
        <taxon>Fungi</taxon>
        <taxon>Dikarya</taxon>
        <taxon>Ascomycota</taxon>
        <taxon>Pezizomycotina</taxon>
        <taxon>Sordariomycetes</taxon>
        <taxon>Sordariomycetidae</taxon>
        <taxon>Sordariales</taxon>
        <taxon>Lasiosphaeriaceae</taxon>
        <taxon>Lasiosphaeris</taxon>
    </lineage>
</organism>
<dbReference type="AlphaFoldDB" id="A0AA39ZVW0"/>
<proteinExistence type="inferred from homology"/>
<evidence type="ECO:0000313" key="7">
    <source>
        <dbReference type="Proteomes" id="UP001172102"/>
    </source>
</evidence>